<evidence type="ECO:0000313" key="3">
    <source>
        <dbReference type="Proteomes" id="UP000308133"/>
    </source>
</evidence>
<protein>
    <submittedName>
        <fullName evidence="2">Uncharacterized protein</fullName>
    </submittedName>
</protein>
<reference evidence="2 3" key="1">
    <citation type="submission" date="2018-02" db="EMBL/GenBank/DDBJ databases">
        <title>Draft genome sequences of Elsinoe sp., causing black scab on jojoba.</title>
        <authorList>
            <person name="Stodart B."/>
            <person name="Jeffress S."/>
            <person name="Ash G."/>
            <person name="Arun Chinnappa K."/>
        </authorList>
    </citation>
    <scope>NUCLEOTIDE SEQUENCE [LARGE SCALE GENOMIC DNA]</scope>
    <source>
        <strain evidence="2 3">Hillstone_2</strain>
    </source>
</reference>
<comment type="caution">
    <text evidence="2">The sequence shown here is derived from an EMBL/GenBank/DDBJ whole genome shotgun (WGS) entry which is preliminary data.</text>
</comment>
<dbReference type="EMBL" id="PTQR01000041">
    <property type="protein sequence ID" value="TKX24392.1"/>
    <property type="molecule type" value="Genomic_DNA"/>
</dbReference>
<dbReference type="Proteomes" id="UP000308133">
    <property type="component" value="Unassembled WGS sequence"/>
</dbReference>
<sequence>MSSAGPSKAASDDPDSFMSNISEGKRRNVIQFFGIGPHKVPEVESALASLINQIVRSLENLLKDEPKNISSLRPEVLKYIAEIRTLIAPFDVAIAARDALTAVQMKEANRGKRIMDFLNAIITQLNEPGDDKVRLRKLTTMFTEFTSATKSLEGVLTELNTVNKTVADQSVSIVQAGADTKQALDNVNTELTDTNTTVTGLRADTKEAFAQVTGGLTALNENVKSLSTQTGCLNTLATGTMARVTAEISALSREVKGLSTNTNTYTTTMRGSLDTMQTTFDNGMKGQVNTIDSLGRVFKDSTETISQGLKNVNTKLGQQFGNVSAELSDFNTSARNATNALTAAQTSLTDLSGKVTGVDNTLQSLNNSNSSVATSLGGVQQSLADVQNNLTTGTIATLLGSLQARITAMEVLLPTSTSQERQRMDGEINTLRARLTESENSRAAMEAKINSVASGAKIDTMLEATLANHSALTDRFINATQDALRQQARDAQQNMANTVQTQTTLMLSQAVEQLKGTVASQVKQVVEAIQIHNIIQTEISAKVQQAVQPLSEMLATQVKDALQGLHLQQVVQSAASTAATQAVQGLQATLATQIKDELAPQLFRGLTDHLAQNPIVQPAPSMAENALTDMTKARDEA</sequence>
<gene>
    <name evidence="2" type="ORF">C1H76_3338</name>
</gene>
<dbReference type="SUPFAM" id="SSF58104">
    <property type="entry name" value="Methyl-accepting chemotaxis protein (MCP) signaling domain"/>
    <property type="match status" value="1"/>
</dbReference>
<evidence type="ECO:0000256" key="1">
    <source>
        <dbReference type="SAM" id="MobiDB-lite"/>
    </source>
</evidence>
<proteinExistence type="predicted"/>
<evidence type="ECO:0000313" key="2">
    <source>
        <dbReference type="EMBL" id="TKX24392.1"/>
    </source>
</evidence>
<name>A0A4V6DVL5_9PEZI</name>
<dbReference type="AlphaFoldDB" id="A0A4V6DVL5"/>
<feature type="region of interest" description="Disordered" evidence="1">
    <location>
        <begin position="1"/>
        <end position="20"/>
    </location>
</feature>
<accession>A0A4V6DVL5</accession>
<organism evidence="2 3">
    <name type="scientific">Elsinoe australis</name>
    <dbReference type="NCBI Taxonomy" id="40998"/>
    <lineage>
        <taxon>Eukaryota</taxon>
        <taxon>Fungi</taxon>
        <taxon>Dikarya</taxon>
        <taxon>Ascomycota</taxon>
        <taxon>Pezizomycotina</taxon>
        <taxon>Dothideomycetes</taxon>
        <taxon>Dothideomycetidae</taxon>
        <taxon>Myriangiales</taxon>
        <taxon>Elsinoaceae</taxon>
        <taxon>Elsinoe</taxon>
    </lineage>
</organism>